<reference evidence="1" key="1">
    <citation type="submission" date="2022-08" db="EMBL/GenBank/DDBJ databases">
        <authorList>
            <person name="Abuwarda M.A."/>
            <person name="Alvarez A."/>
            <person name="Batteikh M."/>
            <person name="Baughman A.P."/>
            <person name="Chavez V."/>
            <person name="Cheng C."/>
            <person name="Cosentino E.J."/>
            <person name="Di Blasi D.L."/>
            <person name="Dooley N.L."/>
            <person name="Empson B.M."/>
            <person name="Erfanian K."/>
            <person name="Esparza P.D."/>
            <person name="Fleming H.S."/>
            <person name="Ghannam M.S."/>
            <person name="Gibbons A.C."/>
            <person name="Gonzalez C."/>
            <person name="Huq N.E."/>
            <person name="Jin K."/>
            <person name="Kamarzar M."/>
            <person name="Khaine A."/>
            <person name="Krug K.R."/>
            <person name="Lee A."/>
            <person name="Liao S."/>
            <person name="Light I."/>
            <person name="Ma Y."/>
            <person name="Magaling J.M."/>
            <person name="McLinden K.C."/>
            <person name="Melkote A."/>
            <person name="Montoya Serpas C.A."/>
            <person name="Niazmandi K."/>
            <person name="Ostroske E.C."/>
            <person name="Paek B.H."/>
            <person name="Rajiv S."/>
            <person name="Santos C.E."/>
            <person name="Semaan S.A."/>
            <person name="Senthilvelan J."/>
            <person name="Sheppy T.E."/>
            <person name="Stephenson J.C."/>
            <person name="Tenney M.E."/>
            <person name="Teoh N."/>
            <person name="Thorp J.P."/>
            <person name="Turon Font G."/>
            <person name="Uvarov E.V."/>
            <person name="Verpukhovskiy P."/>
            <person name="Wang J."/>
            <person name="Whang A.Y."/>
            <person name="Wright N.E."/>
            <person name="Wu M."/>
            <person name="Zhuang C."/>
            <person name="Bruns J.A."/>
            <person name="Chai A.E."/>
            <person name="Parikh H."/>
            <person name="Zorawik M."/>
            <person name="Garza D.R."/>
            <person name="Ngo R.T."/>
            <person name="Reddi K."/>
            <person name="Garcia-Vedrenne A.E."/>
            <person name="Freise A.C."/>
            <person name="Balish M.F."/>
            <person name="Garlena R.A."/>
            <person name="Russell D.A."/>
            <person name="Jacobs-Sera D."/>
            <person name="Hatfull G.F."/>
        </authorList>
    </citation>
    <scope>NUCLEOTIDE SEQUENCE</scope>
</reference>
<keyword evidence="2" id="KW-1185">Reference proteome</keyword>
<evidence type="ECO:0000313" key="1">
    <source>
        <dbReference type="EMBL" id="UXE03833.1"/>
    </source>
</evidence>
<dbReference type="Proteomes" id="UP001064297">
    <property type="component" value="Segment"/>
</dbReference>
<protein>
    <submittedName>
        <fullName evidence="1">Uncharacterized protein</fullName>
    </submittedName>
</protein>
<proteinExistence type="predicted"/>
<evidence type="ECO:0000313" key="2">
    <source>
        <dbReference type="Proteomes" id="UP001064297"/>
    </source>
</evidence>
<name>A0A977KLS6_9CAUD</name>
<sequence>MSLPEGAMTTRELRVTSYIDLDTGEEETLVTWVNAFGPDNLSQSEKFALIAHAATEAIMPTLRSHLGIPDA</sequence>
<gene>
    <name evidence="1" type="primary">110</name>
    <name evidence="1" type="ORF">SEA_OBLADI_110</name>
</gene>
<dbReference type="EMBL" id="OP297535">
    <property type="protein sequence ID" value="UXE03833.1"/>
    <property type="molecule type" value="Genomic_DNA"/>
</dbReference>
<accession>A0A977KLS6</accession>
<organism evidence="1 2">
    <name type="scientific">Gordonia phage ObLaDi</name>
    <dbReference type="NCBI Taxonomy" id="2978487"/>
    <lineage>
        <taxon>Viruses</taxon>
        <taxon>Duplodnaviria</taxon>
        <taxon>Heunggongvirae</taxon>
        <taxon>Uroviricota</taxon>
        <taxon>Caudoviricetes</taxon>
        <taxon>Kruegerviridae</taxon>
        <taxon>Cafassovirus</taxon>
        <taxon>Cafassovirus obladi</taxon>
    </lineage>
</organism>